<keyword evidence="2" id="KW-1185">Reference proteome</keyword>
<comment type="caution">
    <text evidence="1">The sequence shown here is derived from an EMBL/GenBank/DDBJ whole genome shotgun (WGS) entry which is preliminary data.</text>
</comment>
<name>A0A4R3I5M2_9GAMM</name>
<protein>
    <submittedName>
        <fullName evidence="1">Uncharacterized protein</fullName>
    </submittedName>
</protein>
<gene>
    <name evidence="1" type="ORF">BCF53_107169</name>
</gene>
<evidence type="ECO:0000313" key="2">
    <source>
        <dbReference type="Proteomes" id="UP000295793"/>
    </source>
</evidence>
<accession>A0A4R3I5M2</accession>
<sequence length="49" mass="5922">MKPVYYQKTKIKVETIKPVEECKEKIEEAWFEIISGKRRLDIKKKRLAV</sequence>
<dbReference type="EMBL" id="SLZR01000007">
    <property type="protein sequence ID" value="TCS41154.1"/>
    <property type="molecule type" value="Genomic_DNA"/>
</dbReference>
<organism evidence="1 2">
    <name type="scientific">Reinekea marinisedimentorum</name>
    <dbReference type="NCBI Taxonomy" id="230495"/>
    <lineage>
        <taxon>Bacteria</taxon>
        <taxon>Pseudomonadati</taxon>
        <taxon>Pseudomonadota</taxon>
        <taxon>Gammaproteobacteria</taxon>
        <taxon>Oceanospirillales</taxon>
        <taxon>Saccharospirillaceae</taxon>
        <taxon>Reinekea</taxon>
    </lineage>
</organism>
<dbReference type="Proteomes" id="UP000295793">
    <property type="component" value="Unassembled WGS sequence"/>
</dbReference>
<dbReference type="AlphaFoldDB" id="A0A4R3I5M2"/>
<proteinExistence type="predicted"/>
<reference evidence="1 2" key="1">
    <citation type="submission" date="2019-03" db="EMBL/GenBank/DDBJ databases">
        <title>Genomic Encyclopedia of Archaeal and Bacterial Type Strains, Phase II (KMG-II): from individual species to whole genera.</title>
        <authorList>
            <person name="Goeker M."/>
        </authorList>
    </citation>
    <scope>NUCLEOTIDE SEQUENCE [LARGE SCALE GENOMIC DNA]</scope>
    <source>
        <strain evidence="1 2">DSM 15388</strain>
    </source>
</reference>
<evidence type="ECO:0000313" key="1">
    <source>
        <dbReference type="EMBL" id="TCS41154.1"/>
    </source>
</evidence>
<dbReference type="RefSeq" id="WP_165901875.1">
    <property type="nucleotide sequence ID" value="NZ_SLZR01000007.1"/>
</dbReference>